<dbReference type="NCBIfam" id="TIGR03605">
    <property type="entry name" value="antibiot_sagB"/>
    <property type="match status" value="1"/>
</dbReference>
<dbReference type="PANTHER" id="PTHR42741:SF3">
    <property type="entry name" value="NITROREDUCTASE FAMILY PROTEIN"/>
    <property type="match status" value="1"/>
</dbReference>
<protein>
    <recommendedName>
        <fullName evidence="2">Nitroreductase domain-containing protein</fullName>
    </recommendedName>
</protein>
<dbReference type="SUPFAM" id="SSF55469">
    <property type="entry name" value="FMN-dependent nitroreductase-like"/>
    <property type="match status" value="1"/>
</dbReference>
<organism evidence="1">
    <name type="scientific">marine metagenome</name>
    <dbReference type="NCBI Taxonomy" id="408172"/>
    <lineage>
        <taxon>unclassified sequences</taxon>
        <taxon>metagenomes</taxon>
        <taxon>ecological metagenomes</taxon>
    </lineage>
</organism>
<evidence type="ECO:0000313" key="1">
    <source>
        <dbReference type="EMBL" id="SVA58131.1"/>
    </source>
</evidence>
<feature type="non-terminal residue" evidence="1">
    <location>
        <position position="222"/>
    </location>
</feature>
<reference evidence="1" key="1">
    <citation type="submission" date="2018-05" db="EMBL/GenBank/DDBJ databases">
        <authorList>
            <person name="Lanie J.A."/>
            <person name="Ng W.-L."/>
            <person name="Kazmierczak K.M."/>
            <person name="Andrzejewski T.M."/>
            <person name="Davidsen T.M."/>
            <person name="Wayne K.J."/>
            <person name="Tettelin H."/>
            <person name="Glass J.I."/>
            <person name="Rusch D."/>
            <person name="Podicherti R."/>
            <person name="Tsui H.-C.T."/>
            <person name="Winkler M.E."/>
        </authorList>
    </citation>
    <scope>NUCLEOTIDE SEQUENCE</scope>
</reference>
<dbReference type="InterPro" id="IPR020051">
    <property type="entry name" value="SagB-type_dehydrogenase"/>
</dbReference>
<gene>
    <name evidence="1" type="ORF">METZ01_LOCUS110985</name>
</gene>
<dbReference type="CDD" id="cd02142">
    <property type="entry name" value="McbC_SagB-like_oxidoreductase"/>
    <property type="match status" value="1"/>
</dbReference>
<dbReference type="AlphaFoldDB" id="A0A381X0U2"/>
<name>A0A381X0U2_9ZZZZ</name>
<dbReference type="Gene3D" id="3.40.109.10">
    <property type="entry name" value="NADH Oxidase"/>
    <property type="match status" value="1"/>
</dbReference>
<dbReference type="GO" id="GO:0016491">
    <property type="term" value="F:oxidoreductase activity"/>
    <property type="evidence" value="ECO:0007669"/>
    <property type="project" value="InterPro"/>
</dbReference>
<accession>A0A381X0U2</accession>
<dbReference type="PANTHER" id="PTHR42741">
    <property type="entry name" value="NITROREDUCTASE FAMILY PROTEIN"/>
    <property type="match status" value="1"/>
</dbReference>
<dbReference type="EMBL" id="UINC01013458">
    <property type="protein sequence ID" value="SVA58131.1"/>
    <property type="molecule type" value="Genomic_DNA"/>
</dbReference>
<proteinExistence type="predicted"/>
<sequence length="222" mass="25673">MMMDEKHAQVMFDYHQATKHNFNRFARSLDYLDWENQPNPFRFYEGTKRVRLPEAAENSSIPYSQLYQFRKECRPFNLKSLGDFLGLSLGLSAWKSTGQSSWPLRINPSSGNLHPTEAYLVAPLIDGVDAGVYHYVSYDHCLELRAQTPLTIWQDLDAHFGTQGFLISLTSIFWRESWKYGERAFRYCNHDVGHALACLSFSANLQGWRSIYLNALSDQQIS</sequence>
<dbReference type="InterPro" id="IPR000415">
    <property type="entry name" value="Nitroreductase-like"/>
</dbReference>
<evidence type="ECO:0008006" key="2">
    <source>
        <dbReference type="Google" id="ProtNLM"/>
    </source>
</evidence>